<dbReference type="GO" id="GO:0015031">
    <property type="term" value="P:protein transport"/>
    <property type="evidence" value="ECO:0007669"/>
    <property type="project" value="UniProtKB-KW"/>
</dbReference>
<evidence type="ECO:0000313" key="14">
    <source>
        <dbReference type="EMBL" id="MCE7510119.1"/>
    </source>
</evidence>
<dbReference type="GeneID" id="94687982"/>
<evidence type="ECO:0000313" key="15">
    <source>
        <dbReference type="Proteomes" id="UP001107961"/>
    </source>
</evidence>
<comment type="caution">
    <text evidence="14">The sequence shown here is derived from an EMBL/GenBank/DDBJ whole genome shotgun (WGS) entry which is preliminary data.</text>
</comment>
<evidence type="ECO:0000256" key="9">
    <source>
        <dbReference type="ARBA" id="ARBA00023139"/>
    </source>
</evidence>
<dbReference type="InterPro" id="IPR004565">
    <property type="entry name" value="OM_lipoprot_LolB"/>
</dbReference>
<keyword evidence="9" id="KW-0564">Palmitate</keyword>
<accession>A0A9Q3ZGZ0</accession>
<reference evidence="14" key="1">
    <citation type="submission" date="2022-01" db="EMBL/GenBank/DDBJ databases">
        <authorList>
            <person name="Karlyshev A.V."/>
            <person name="Jaspars M."/>
        </authorList>
    </citation>
    <scope>NUCLEOTIDE SEQUENCE</scope>
    <source>
        <strain evidence="14">AGSA3-2</strain>
    </source>
</reference>
<dbReference type="RefSeq" id="WP_022996309.1">
    <property type="nucleotide sequence ID" value="NZ_CBDDTQ010000006.1"/>
</dbReference>
<keyword evidence="11" id="KW-0998">Cell outer membrane</keyword>
<evidence type="ECO:0000256" key="11">
    <source>
        <dbReference type="ARBA" id="ARBA00023237"/>
    </source>
</evidence>
<evidence type="ECO:0000256" key="1">
    <source>
        <dbReference type="ARBA" id="ARBA00004459"/>
    </source>
</evidence>
<dbReference type="Gene3D" id="2.50.20.10">
    <property type="entry name" value="Lipoprotein localisation LolA/LolB/LppX"/>
    <property type="match status" value="1"/>
</dbReference>
<dbReference type="Pfam" id="PF03550">
    <property type="entry name" value="LolB"/>
    <property type="match status" value="1"/>
</dbReference>
<evidence type="ECO:0000256" key="3">
    <source>
        <dbReference type="ARBA" id="ARBA00011245"/>
    </source>
</evidence>
<evidence type="ECO:0000256" key="7">
    <source>
        <dbReference type="ARBA" id="ARBA00022927"/>
    </source>
</evidence>
<comment type="subunit">
    <text evidence="3">Monomer.</text>
</comment>
<comment type="similarity">
    <text evidence="2">Belongs to the LolB family.</text>
</comment>
<evidence type="ECO:0000256" key="8">
    <source>
        <dbReference type="ARBA" id="ARBA00023136"/>
    </source>
</evidence>
<evidence type="ECO:0000256" key="13">
    <source>
        <dbReference type="SAM" id="SignalP"/>
    </source>
</evidence>
<dbReference type="InterPro" id="IPR029046">
    <property type="entry name" value="LolA/LolB/LppX"/>
</dbReference>
<dbReference type="NCBIfam" id="TIGR00548">
    <property type="entry name" value="lolB"/>
    <property type="match status" value="1"/>
</dbReference>
<feature type="chain" id="PRO_5040323161" description="Outer-membrane lipoprotein LolB" evidence="13">
    <location>
        <begin position="21"/>
        <end position="186"/>
    </location>
</feature>
<dbReference type="CDD" id="cd16326">
    <property type="entry name" value="LolB"/>
    <property type="match status" value="1"/>
</dbReference>
<keyword evidence="12 14" id="KW-0449">Lipoprotein</keyword>
<sequence>MIRVAAVALALLLAACQQQPVSTDFTRPDQILKWRMSGKLGYRTEADGGSATFDWHQTPRQGEIQFSGPLGFGSAELRWDPGLAHLRTAKGEWQARTPGELAWHLTGFWLPVSALEYWSRGLVWPGAPAQSDRDQAGNLITLNQLGWQLQFDRYQPVGRVTLPHRIKAEQDGNRFTLLIRDWRPLP</sequence>
<proteinExistence type="inferred from homology"/>
<evidence type="ECO:0000256" key="10">
    <source>
        <dbReference type="ARBA" id="ARBA00023186"/>
    </source>
</evidence>
<keyword evidence="5" id="KW-0813">Transport</keyword>
<dbReference type="EMBL" id="JAJVKT010000020">
    <property type="protein sequence ID" value="MCE7510119.1"/>
    <property type="molecule type" value="Genomic_DNA"/>
</dbReference>
<keyword evidence="6 13" id="KW-0732">Signal</keyword>
<name>A0A9Q3ZGZ0_9GAMM</name>
<gene>
    <name evidence="14" type="primary">lolB</name>
    <name evidence="14" type="ORF">LZG35_15885</name>
</gene>
<evidence type="ECO:0000256" key="5">
    <source>
        <dbReference type="ARBA" id="ARBA00022448"/>
    </source>
</evidence>
<dbReference type="Proteomes" id="UP001107961">
    <property type="component" value="Unassembled WGS sequence"/>
</dbReference>
<protein>
    <recommendedName>
        <fullName evidence="4">Outer-membrane lipoprotein LolB</fullName>
    </recommendedName>
</protein>
<dbReference type="AlphaFoldDB" id="A0A9Q3ZGZ0"/>
<dbReference type="SUPFAM" id="SSF89392">
    <property type="entry name" value="Prokaryotic lipoproteins and lipoprotein localization factors"/>
    <property type="match status" value="1"/>
</dbReference>
<evidence type="ECO:0000256" key="6">
    <source>
        <dbReference type="ARBA" id="ARBA00022729"/>
    </source>
</evidence>
<keyword evidence="8" id="KW-0472">Membrane</keyword>
<keyword evidence="10" id="KW-0143">Chaperone</keyword>
<evidence type="ECO:0000256" key="4">
    <source>
        <dbReference type="ARBA" id="ARBA00016202"/>
    </source>
</evidence>
<organism evidence="14 15">
    <name type="scientific">Alloalcanivorax xenomutans</name>
    <dbReference type="NCBI Taxonomy" id="1094342"/>
    <lineage>
        <taxon>Bacteria</taxon>
        <taxon>Pseudomonadati</taxon>
        <taxon>Pseudomonadota</taxon>
        <taxon>Gammaproteobacteria</taxon>
        <taxon>Oceanospirillales</taxon>
        <taxon>Alcanivoracaceae</taxon>
        <taxon>Alloalcanivorax</taxon>
    </lineage>
</organism>
<keyword evidence="15" id="KW-1185">Reference proteome</keyword>
<evidence type="ECO:0000256" key="12">
    <source>
        <dbReference type="ARBA" id="ARBA00023288"/>
    </source>
</evidence>
<keyword evidence="7" id="KW-0653">Protein transport</keyword>
<comment type="subcellular location">
    <subcellularLocation>
        <location evidence="1">Cell outer membrane</location>
        <topology evidence="1">Lipid-anchor</topology>
    </subcellularLocation>
</comment>
<dbReference type="KEGG" id="axe:P40_17065"/>
<evidence type="ECO:0000256" key="2">
    <source>
        <dbReference type="ARBA" id="ARBA00009696"/>
    </source>
</evidence>
<dbReference type="PROSITE" id="PS51257">
    <property type="entry name" value="PROKAR_LIPOPROTEIN"/>
    <property type="match status" value="1"/>
</dbReference>
<feature type="signal peptide" evidence="13">
    <location>
        <begin position="1"/>
        <end position="20"/>
    </location>
</feature>
<dbReference type="GO" id="GO:0009279">
    <property type="term" value="C:cell outer membrane"/>
    <property type="evidence" value="ECO:0007669"/>
    <property type="project" value="UniProtKB-SubCell"/>
</dbReference>